<sequence length="232" mass="27370">MMTEVEKNNRNMYFIAIFISKIVKYLYLTQKYTMKKLFTLFILLWGFMYFEAQNTYYPQAFFDKKLAREMLGFGNSTIEGVASTKQKNNWGIKPLLGEKHYAPKGTVVMLFPVTPYFEEFYDMRKKYENKKTTVYMSEEAFKYRVEALTDDHGRFKFEKLKPGKYYLETIVNFTASASYQQQTGTSDAYNGYGAYLYSTPIYSTFFYGYSAANRESKFVEIKQDGELKEIKL</sequence>
<dbReference type="EMBL" id="PCPP01000002">
    <property type="protein sequence ID" value="PRB83703.1"/>
    <property type="molecule type" value="Genomic_DNA"/>
</dbReference>
<proteinExistence type="predicted"/>
<reference evidence="4 5" key="1">
    <citation type="submission" date="2017-09" db="EMBL/GenBank/DDBJ databases">
        <title>Genomic, metabolic, and phenotypic characteristics of bacterial isolates from the natural microbiome of the model nematode Caenorhabditis elegans.</title>
        <authorList>
            <person name="Zimmermann J."/>
            <person name="Obeng N."/>
            <person name="Yang W."/>
            <person name="Obeng O."/>
            <person name="Kissoyan K."/>
            <person name="Pees B."/>
            <person name="Dirksen P."/>
            <person name="Hoppner M."/>
            <person name="Franke A."/>
            <person name="Rosenstiel P."/>
            <person name="Leippe M."/>
            <person name="Dierking K."/>
            <person name="Kaleta C."/>
            <person name="Schulenburg H."/>
        </authorList>
    </citation>
    <scope>NUCLEOTIDE SEQUENCE [LARGE SCALE GENOMIC DNA]</scope>
    <source>
        <strain evidence="2 5">MYb25</strain>
        <strain evidence="3 4">MYb44</strain>
    </source>
</reference>
<dbReference type="EMBL" id="PCPH01000003">
    <property type="protein sequence ID" value="PRB89944.1"/>
    <property type="molecule type" value="Genomic_DNA"/>
</dbReference>
<evidence type="ECO:0000313" key="4">
    <source>
        <dbReference type="Proteomes" id="UP000238325"/>
    </source>
</evidence>
<accession>A0A2S9CT83</accession>
<keyword evidence="1" id="KW-0812">Transmembrane</keyword>
<dbReference type="SUPFAM" id="SSF117074">
    <property type="entry name" value="Hypothetical protein PA1324"/>
    <property type="match status" value="1"/>
</dbReference>
<evidence type="ECO:0008006" key="6">
    <source>
        <dbReference type="Google" id="ProtNLM"/>
    </source>
</evidence>
<organism evidence="2 5">
    <name type="scientific">Chryseobacterium culicis</name>
    <dbReference type="NCBI Taxonomy" id="680127"/>
    <lineage>
        <taxon>Bacteria</taxon>
        <taxon>Pseudomonadati</taxon>
        <taxon>Bacteroidota</taxon>
        <taxon>Flavobacteriia</taxon>
        <taxon>Flavobacteriales</taxon>
        <taxon>Weeksellaceae</taxon>
        <taxon>Chryseobacterium group</taxon>
        <taxon>Chryseobacterium</taxon>
    </lineage>
</organism>
<keyword evidence="1" id="KW-0472">Membrane</keyword>
<evidence type="ECO:0000313" key="3">
    <source>
        <dbReference type="EMBL" id="PRB89944.1"/>
    </source>
</evidence>
<comment type="caution">
    <text evidence="2">The sequence shown here is derived from an EMBL/GenBank/DDBJ whole genome shotgun (WGS) entry which is preliminary data.</text>
</comment>
<feature type="transmembrane region" description="Helical" evidence="1">
    <location>
        <begin position="37"/>
        <end position="57"/>
    </location>
</feature>
<evidence type="ECO:0000313" key="2">
    <source>
        <dbReference type="EMBL" id="PRB83703.1"/>
    </source>
</evidence>
<dbReference type="OrthoDB" id="6058208at2"/>
<evidence type="ECO:0000313" key="5">
    <source>
        <dbReference type="Proteomes" id="UP000238534"/>
    </source>
</evidence>
<name>A0A2S9CT83_CHRCI</name>
<gene>
    <name evidence="2" type="ORF">CQ022_13975</name>
    <name evidence="3" type="ORF">CQ033_12870</name>
</gene>
<dbReference type="AlphaFoldDB" id="A0A2S9CT83"/>
<dbReference type="Proteomes" id="UP000238325">
    <property type="component" value="Unassembled WGS sequence"/>
</dbReference>
<keyword evidence="4" id="KW-1185">Reference proteome</keyword>
<evidence type="ECO:0000256" key="1">
    <source>
        <dbReference type="SAM" id="Phobius"/>
    </source>
</evidence>
<dbReference type="Proteomes" id="UP000238534">
    <property type="component" value="Unassembled WGS sequence"/>
</dbReference>
<protein>
    <recommendedName>
        <fullName evidence="6">Carboxypeptidase regulatory-like domain-containing protein</fullName>
    </recommendedName>
</protein>
<keyword evidence="1" id="KW-1133">Transmembrane helix</keyword>